<reference evidence="2" key="2">
    <citation type="journal article" date="2022" name="Elife">
        <title>Obligate sexual reproduction of a homothallic fungus closely related to the Cryptococcus pathogenic species complex.</title>
        <authorList>
            <person name="Passer A.R."/>
            <person name="Clancey S.A."/>
            <person name="Shea T."/>
            <person name="David-Palma M."/>
            <person name="Averette A.F."/>
            <person name="Boekhout T."/>
            <person name="Porcel B.M."/>
            <person name="Nowrousian M."/>
            <person name="Cuomo C.A."/>
            <person name="Sun S."/>
            <person name="Heitman J."/>
            <person name="Coelho M.A."/>
        </authorList>
    </citation>
    <scope>NUCLEOTIDE SEQUENCE</scope>
    <source>
        <strain evidence="2">CBS 7841</strain>
    </source>
</reference>
<gene>
    <name evidence="2" type="ORF">L203_104274</name>
</gene>
<dbReference type="GO" id="GO:0005740">
    <property type="term" value="C:mitochondrial envelope"/>
    <property type="evidence" value="ECO:0007669"/>
    <property type="project" value="TreeGrafter"/>
</dbReference>
<feature type="region of interest" description="Disordered" evidence="1">
    <location>
        <begin position="24"/>
        <end position="45"/>
    </location>
</feature>
<evidence type="ECO:0000313" key="2">
    <source>
        <dbReference type="EMBL" id="WVN89058.1"/>
    </source>
</evidence>
<dbReference type="AlphaFoldDB" id="A0AAJ8JV65"/>
<dbReference type="GO" id="GO:0000964">
    <property type="term" value="P:mitochondrial RNA 5'-end processing"/>
    <property type="evidence" value="ECO:0007669"/>
    <property type="project" value="TreeGrafter"/>
</dbReference>
<sequence length="739" mass="83693">MFVNRSLASSSTLSSLVKESRQASLELQRNSGQQSKQRNDLQKSKVSLSQQARIELAKDLSYATSLQLYRKKAASKSPSILIKESVRKDISQKLRRNTKRMLSQSIVLPGLTPSTRKPKNAIHQDATISHQNLHNISSSEQFGQISANKVEVEKVAPLQEKKIARLRDGLSRVLFDPGVHSLRDPRTGNWNFDASLHDIPHPKNFAFHRCSLYVTPSQDKNLLELAQRHKCSFYGSTSTVGKALSQIYFALSGGRGVDTTSFSQVFSTERSDFTRGAALPAMVTLSKKSELCYSIDNDKTYDTDNILSDFGHVLEKMLTSSSQEFKRFLLSSPEDTIPEGERQSTEAYYYKKVGSLLMRSQLDCYHPGLPGTGVFDIKTRACFPIRYDRANYLANSVYDVWKDKGYTGSYEREYYDLLRAAMLKYSFQARIGEMDGIFLAYHNTSRIYGFQYVPLTEMDQSLFGSSEVAEVVFKFVVSIFEILLDSCVTAFPGMDVKALIRHTPTIHRHSVTAYVQPRTWDESQGSCPVQAVTIIMENYVNDQLMDSPMMTYMSADESNWISDWIIKYTIQKSDMDGDSQAQIRKILNEHLQSLIAMATLYVPEGQSVESMSKMYQERQGAIEAGIHPANFETLPKQSSPSSLGKNTAEHDDFEPYSDSSKNVENTGAMVIQWKQPSRHTLRLRREAKASGQAYEKRKSTWKWLLRKTSLNILNLASKFICPALDSLKKYCNYGTYLRA</sequence>
<reference evidence="2" key="3">
    <citation type="submission" date="2024-01" db="EMBL/GenBank/DDBJ databases">
        <authorList>
            <person name="Coelho M.A."/>
            <person name="David-Palma M."/>
            <person name="Shea T."/>
            <person name="Sun S."/>
            <person name="Cuomo C.A."/>
            <person name="Heitman J."/>
        </authorList>
    </citation>
    <scope>NUCLEOTIDE SEQUENCE</scope>
    <source>
        <strain evidence="2">CBS 7841</strain>
    </source>
</reference>
<evidence type="ECO:0000256" key="1">
    <source>
        <dbReference type="SAM" id="MobiDB-lite"/>
    </source>
</evidence>
<proteinExistence type="predicted"/>
<dbReference type="PANTHER" id="PTHR31014:SF0">
    <property type="entry name" value="MITOCHONDRIAL TRANSLATION SYSTEM COMPONENT PET127-RELATED"/>
    <property type="match status" value="1"/>
</dbReference>
<reference evidence="2" key="1">
    <citation type="submission" date="2016-06" db="EMBL/GenBank/DDBJ databases">
        <authorList>
            <person name="Cuomo C."/>
            <person name="Litvintseva A."/>
            <person name="Heitman J."/>
            <person name="Chen Y."/>
            <person name="Sun S."/>
            <person name="Springer D."/>
            <person name="Dromer F."/>
            <person name="Young S."/>
            <person name="Zeng Q."/>
            <person name="Chapman S."/>
            <person name="Gujja S."/>
            <person name="Saif S."/>
            <person name="Birren B."/>
        </authorList>
    </citation>
    <scope>NUCLEOTIDE SEQUENCE</scope>
    <source>
        <strain evidence="2">CBS 7841</strain>
    </source>
</reference>
<feature type="region of interest" description="Disordered" evidence="1">
    <location>
        <begin position="633"/>
        <end position="661"/>
    </location>
</feature>
<dbReference type="GeneID" id="91088484"/>
<dbReference type="EMBL" id="CP143788">
    <property type="protein sequence ID" value="WVN89058.1"/>
    <property type="molecule type" value="Genomic_DNA"/>
</dbReference>
<organism evidence="2 3">
    <name type="scientific">Cryptococcus depauperatus CBS 7841</name>
    <dbReference type="NCBI Taxonomy" id="1295531"/>
    <lineage>
        <taxon>Eukaryota</taxon>
        <taxon>Fungi</taxon>
        <taxon>Dikarya</taxon>
        <taxon>Basidiomycota</taxon>
        <taxon>Agaricomycotina</taxon>
        <taxon>Tremellomycetes</taxon>
        <taxon>Tremellales</taxon>
        <taxon>Cryptococcaceae</taxon>
        <taxon>Cryptococcus</taxon>
    </lineage>
</organism>
<evidence type="ECO:0000313" key="3">
    <source>
        <dbReference type="Proteomes" id="UP000094043"/>
    </source>
</evidence>
<feature type="compositionally biased region" description="Polar residues" evidence="1">
    <location>
        <begin position="24"/>
        <end position="36"/>
    </location>
</feature>
<dbReference type="RefSeq" id="XP_066069758.1">
    <property type="nucleotide sequence ID" value="XM_066213661.1"/>
</dbReference>
<name>A0AAJ8JV65_9TREE</name>
<keyword evidence="3" id="KW-1185">Reference proteome</keyword>
<dbReference type="KEGG" id="cdep:91088484"/>
<protein>
    <recommendedName>
        <fullName evidence="4">Pet127-domain-containing protein</fullName>
    </recommendedName>
</protein>
<dbReference type="InterPro" id="IPR013943">
    <property type="entry name" value="Pet127"/>
</dbReference>
<dbReference type="Pfam" id="PF08634">
    <property type="entry name" value="Pet127"/>
    <property type="match status" value="1"/>
</dbReference>
<dbReference type="Proteomes" id="UP000094043">
    <property type="component" value="Chromosome 5"/>
</dbReference>
<feature type="compositionally biased region" description="Polar residues" evidence="1">
    <location>
        <begin position="635"/>
        <end position="645"/>
    </location>
</feature>
<accession>A0AAJ8JV65</accession>
<evidence type="ECO:0008006" key="4">
    <source>
        <dbReference type="Google" id="ProtNLM"/>
    </source>
</evidence>
<dbReference type="PANTHER" id="PTHR31014">
    <property type="entry name" value="MITOCHONDRIAL TRANSLATION SYSTEM COMPONENT PET127-RELATED"/>
    <property type="match status" value="1"/>
</dbReference>